<comment type="caution">
    <text evidence="1">The sequence shown here is derived from an EMBL/GenBank/DDBJ whole genome shotgun (WGS) entry which is preliminary data.</text>
</comment>
<accession>A0A2A5IN67</accession>
<dbReference type="Proteomes" id="UP000228754">
    <property type="component" value="Unassembled WGS sequence"/>
</dbReference>
<gene>
    <name evidence="1" type="ORF">CEY02_18515</name>
</gene>
<name>A0A2A5IN67_BACPU</name>
<sequence>MDLISKLSDDDLIKAYGEVINELKKRGIIRSKNLLGDLGEYLAINQYCNTIGLPNLQPAPIGTQNIDAISVKGERYSIKSTTGKVTGVFYGLNEPDSKEPELQKFEYIIVVKFNEDYVLEKIIELNWTNFLKNKKWHSRMRAWNLTITQKLINDSKIIYVRN</sequence>
<protein>
    <submittedName>
        <fullName evidence="1">Uncharacterized protein</fullName>
    </submittedName>
</protein>
<evidence type="ECO:0000313" key="1">
    <source>
        <dbReference type="EMBL" id="PCK18546.1"/>
    </source>
</evidence>
<dbReference type="EMBL" id="NKHG01000118">
    <property type="protein sequence ID" value="PCK18546.1"/>
    <property type="molecule type" value="Genomic_DNA"/>
</dbReference>
<organism evidence="1 2">
    <name type="scientific">Bacillus pumilus</name>
    <name type="common">Bacillus mesentericus</name>
    <dbReference type="NCBI Taxonomy" id="1408"/>
    <lineage>
        <taxon>Bacteria</taxon>
        <taxon>Bacillati</taxon>
        <taxon>Bacillota</taxon>
        <taxon>Bacilli</taxon>
        <taxon>Bacillales</taxon>
        <taxon>Bacillaceae</taxon>
        <taxon>Bacillus</taxon>
    </lineage>
</organism>
<reference evidence="1 2" key="1">
    <citation type="submission" date="2017-06" db="EMBL/GenBank/DDBJ databases">
        <title>Draft Genome Sequence of Bacillus sp Strain 36R Isolated from saline sediment at Atanasia, Sonora, Mexico.</title>
        <authorList>
            <person name="Sanchez Diaz R."/>
            <person name="Quiroz Macias M.E."/>
            <person name="Ibarra Gamez J.C."/>
            <person name="Enciso Ibarra J."/>
            <person name="Gomez Gil B."/>
            <person name="Galaviz Silva L."/>
        </authorList>
    </citation>
    <scope>NUCLEOTIDE SEQUENCE [LARGE SCALE GENOMIC DNA]</scope>
    <source>
        <strain evidence="1 2">36R_ATNSAL</strain>
    </source>
</reference>
<proteinExistence type="predicted"/>
<dbReference type="OrthoDB" id="2871974at2"/>
<dbReference type="AlphaFoldDB" id="A0A2A5IN67"/>
<evidence type="ECO:0000313" key="2">
    <source>
        <dbReference type="Proteomes" id="UP000228754"/>
    </source>
</evidence>